<dbReference type="Gene3D" id="1.20.5.650">
    <property type="entry name" value="Single helix bin"/>
    <property type="match status" value="1"/>
</dbReference>
<feature type="region of interest" description="Disordered" evidence="1">
    <location>
        <begin position="251"/>
        <end position="285"/>
    </location>
</feature>
<feature type="compositionally biased region" description="Gly residues" evidence="1">
    <location>
        <begin position="337"/>
        <end position="347"/>
    </location>
</feature>
<feature type="compositionally biased region" description="Polar residues" evidence="1">
    <location>
        <begin position="44"/>
        <end position="64"/>
    </location>
</feature>
<protein>
    <submittedName>
        <fullName evidence="2">Uncharacterized protein</fullName>
    </submittedName>
</protein>
<dbReference type="HOGENOM" id="CLU_735901_0_0_1"/>
<evidence type="ECO:0000256" key="1">
    <source>
        <dbReference type="SAM" id="MobiDB-lite"/>
    </source>
</evidence>
<evidence type="ECO:0000313" key="2">
    <source>
        <dbReference type="EMBL" id="KIP06064.1"/>
    </source>
</evidence>
<feature type="compositionally biased region" description="Basic and acidic residues" evidence="1">
    <location>
        <begin position="264"/>
        <end position="273"/>
    </location>
</feature>
<feature type="region of interest" description="Disordered" evidence="1">
    <location>
        <begin position="108"/>
        <end position="147"/>
    </location>
</feature>
<dbReference type="EMBL" id="KN840526">
    <property type="protein sequence ID" value="KIP06064.1"/>
    <property type="molecule type" value="Genomic_DNA"/>
</dbReference>
<feature type="region of interest" description="Disordered" evidence="1">
    <location>
        <begin position="44"/>
        <end position="79"/>
    </location>
</feature>
<organism evidence="2 3">
    <name type="scientific">Phlebiopsis gigantea (strain 11061_1 CR5-6)</name>
    <name type="common">White-rot fungus</name>
    <name type="synonym">Peniophora gigantea</name>
    <dbReference type="NCBI Taxonomy" id="745531"/>
    <lineage>
        <taxon>Eukaryota</taxon>
        <taxon>Fungi</taxon>
        <taxon>Dikarya</taxon>
        <taxon>Basidiomycota</taxon>
        <taxon>Agaricomycotina</taxon>
        <taxon>Agaricomycetes</taxon>
        <taxon>Polyporales</taxon>
        <taxon>Phanerochaetaceae</taxon>
        <taxon>Phlebiopsis</taxon>
    </lineage>
</organism>
<gene>
    <name evidence="2" type="ORF">PHLGIDRAFT_14106</name>
</gene>
<dbReference type="Proteomes" id="UP000053257">
    <property type="component" value="Unassembled WGS sequence"/>
</dbReference>
<sequence>MSRRDSSDLRQRASDSSSRPTPVIVKSTFWRLGSSMSRKSAQMWYSQGRETPSMTSSIVRTTSRGGPGTAAEERTGEANAQAPLWDCSTTFEESTRRISAAQCRHVSEQGASEDSKDGYPGTCAPPTLPTCHHSPGRGESSSRSMDHRRMHEWALHLGTRETMKAENKPSPMASVFELGHTSLNLVRTLNLRFPHIDASHHISRSDLLLEATPQETVQVAKIARDESGRKMSGLGGVVDKEDEERGSANVASLLDTAQTTARQPLDDAPRDIPPDEALEGLDEDERDAFLLADGEVRLKERVWVEMSRGQSSLGEQKADMDADLRTLDVDKCEGSVEEGGGAVGAGALGRADDGEDAEYGYADADAGEYGEWDACE</sequence>
<feature type="compositionally biased region" description="Basic and acidic residues" evidence="1">
    <location>
        <begin position="1"/>
        <end position="13"/>
    </location>
</feature>
<dbReference type="AlphaFoldDB" id="A0A0C3NLY1"/>
<feature type="region of interest" description="Disordered" evidence="1">
    <location>
        <begin position="1"/>
        <end position="23"/>
    </location>
</feature>
<name>A0A0C3NLY1_PHLG1</name>
<evidence type="ECO:0000313" key="3">
    <source>
        <dbReference type="Proteomes" id="UP000053257"/>
    </source>
</evidence>
<keyword evidence="3" id="KW-1185">Reference proteome</keyword>
<feature type="compositionally biased region" description="Acidic residues" evidence="1">
    <location>
        <begin position="274"/>
        <end position="285"/>
    </location>
</feature>
<reference evidence="2 3" key="1">
    <citation type="journal article" date="2014" name="PLoS Genet.">
        <title>Analysis of the Phlebiopsis gigantea genome, transcriptome and secretome provides insight into its pioneer colonization strategies of wood.</title>
        <authorList>
            <person name="Hori C."/>
            <person name="Ishida T."/>
            <person name="Igarashi K."/>
            <person name="Samejima M."/>
            <person name="Suzuki H."/>
            <person name="Master E."/>
            <person name="Ferreira P."/>
            <person name="Ruiz-Duenas F.J."/>
            <person name="Held B."/>
            <person name="Canessa P."/>
            <person name="Larrondo L.F."/>
            <person name="Schmoll M."/>
            <person name="Druzhinina I.S."/>
            <person name="Kubicek C.P."/>
            <person name="Gaskell J.A."/>
            <person name="Kersten P."/>
            <person name="St John F."/>
            <person name="Glasner J."/>
            <person name="Sabat G."/>
            <person name="Splinter BonDurant S."/>
            <person name="Syed K."/>
            <person name="Yadav J."/>
            <person name="Mgbeahuruike A.C."/>
            <person name="Kovalchuk A."/>
            <person name="Asiegbu F.O."/>
            <person name="Lackner G."/>
            <person name="Hoffmeister D."/>
            <person name="Rencoret J."/>
            <person name="Gutierrez A."/>
            <person name="Sun H."/>
            <person name="Lindquist E."/>
            <person name="Barry K."/>
            <person name="Riley R."/>
            <person name="Grigoriev I.V."/>
            <person name="Henrissat B."/>
            <person name="Kues U."/>
            <person name="Berka R.M."/>
            <person name="Martinez A.T."/>
            <person name="Covert S.F."/>
            <person name="Blanchette R.A."/>
            <person name="Cullen D."/>
        </authorList>
    </citation>
    <scope>NUCLEOTIDE SEQUENCE [LARGE SCALE GENOMIC DNA]</scope>
    <source>
        <strain evidence="2 3">11061_1 CR5-6</strain>
    </source>
</reference>
<feature type="compositionally biased region" description="Acidic residues" evidence="1">
    <location>
        <begin position="365"/>
        <end position="376"/>
    </location>
</feature>
<proteinExistence type="predicted"/>
<accession>A0A0C3NLY1</accession>
<feature type="region of interest" description="Disordered" evidence="1">
    <location>
        <begin position="335"/>
        <end position="376"/>
    </location>
</feature>